<dbReference type="HOGENOM" id="CLU_000604_84_7_0"/>
<dbReference type="SUPFAM" id="SSF90123">
    <property type="entry name" value="ABC transporter transmembrane region"/>
    <property type="match status" value="1"/>
</dbReference>
<keyword evidence="12" id="KW-1185">Reference proteome</keyword>
<protein>
    <submittedName>
        <fullName evidence="11">ABC transporter related protein</fullName>
    </submittedName>
</protein>
<dbReference type="eggNOG" id="COG1132">
    <property type="taxonomic scope" value="Bacteria"/>
</dbReference>
<dbReference type="FunFam" id="3.40.50.300:FF:000218">
    <property type="entry name" value="Multidrug ABC transporter ATP-binding protein"/>
    <property type="match status" value="1"/>
</dbReference>
<dbReference type="FunCoup" id="D4H1U7">
    <property type="interactions" value="393"/>
</dbReference>
<dbReference type="EMBL" id="CP001968">
    <property type="protein sequence ID" value="ADD66924.1"/>
    <property type="molecule type" value="Genomic_DNA"/>
</dbReference>
<dbReference type="PROSITE" id="PS00211">
    <property type="entry name" value="ABC_TRANSPORTER_1"/>
    <property type="match status" value="1"/>
</dbReference>
<dbReference type="Pfam" id="PF00005">
    <property type="entry name" value="ABC_tran"/>
    <property type="match status" value="1"/>
</dbReference>
<dbReference type="InterPro" id="IPR017871">
    <property type="entry name" value="ABC_transporter-like_CS"/>
</dbReference>
<dbReference type="Proteomes" id="UP000002012">
    <property type="component" value="Chromosome"/>
</dbReference>
<keyword evidence="3" id="KW-0547">Nucleotide-binding</keyword>
<evidence type="ECO:0000259" key="9">
    <source>
        <dbReference type="PROSITE" id="PS50893"/>
    </source>
</evidence>
<dbReference type="PROSITE" id="PS50893">
    <property type="entry name" value="ABC_TRANSPORTER_2"/>
    <property type="match status" value="1"/>
</dbReference>
<feature type="transmembrane region" description="Helical" evidence="7">
    <location>
        <begin position="156"/>
        <end position="172"/>
    </location>
</feature>
<dbReference type="Gene3D" id="1.20.1560.10">
    <property type="entry name" value="ABC transporter type 1, transmembrane domain"/>
    <property type="match status" value="1"/>
</dbReference>
<dbReference type="PANTHER" id="PTHR43394">
    <property type="entry name" value="ATP-DEPENDENT PERMEASE MDL1, MITOCHONDRIAL"/>
    <property type="match status" value="1"/>
</dbReference>
<dbReference type="SUPFAM" id="SSF52540">
    <property type="entry name" value="P-loop containing nucleoside triphosphate hydrolases"/>
    <property type="match status" value="1"/>
</dbReference>
<evidence type="ECO:0000256" key="4">
    <source>
        <dbReference type="ARBA" id="ARBA00022840"/>
    </source>
</evidence>
<dbReference type="GO" id="GO:0005524">
    <property type="term" value="F:ATP binding"/>
    <property type="evidence" value="ECO:0007669"/>
    <property type="project" value="UniProtKB-KW"/>
</dbReference>
<feature type="transmembrane region" description="Helical" evidence="7">
    <location>
        <begin position="235"/>
        <end position="259"/>
    </location>
</feature>
<keyword evidence="8" id="KW-0732">Signal</keyword>
<sequence length="577" mass="63923" precursor="true">MKNIKRLWTYFRAQKLFILAAMVASVFVSATDGATAYIVKHILDGIFIDKDETLLKLIPLAIIIMYTFRFGARIVQSYFIQHAGQKAVQDIREDLYYKMIHLPMHYFDNNDTGAMMARIINDVSYLKSAVPAALKMFRSGLSIFFLIAVVLYQDPILGSTVFIAIPFMALLIDKTGRKVKKYSKKQQQRVGEMATALQESFSGVAVVKSFANEDKESKNFFILNANAVKYRLKQVMVNAISAPLMETIAGFAVAAIIFYGGMRVISGETTAGTFFSFVTAFGLMFDPFKKINEYNSTIQTANAAADRIFGVMDMENSILDNDGTLECDAKDKIIRFDNVHFSYSSTPEEVLNGINITVQPGTTVALVGSSGAGKSTIASLIPRFYDVTAGSISIDGTDIRDFKVHSLRKNIGIVSQEPFLFNMPIRDNIAYGRQDSDFDDIRKAADSAYALKFIEALPDGFDTIIGERGDRLSGGQKQRLTIARALLQNPPILILDEATSALDTESERIVQKALTNLMTGRTSFVIAHRLSTILNADMIVVLDKGKIEATGTHTELLAKSTTYSRLCNLQFTTEEAK</sequence>
<dbReference type="InterPro" id="IPR039421">
    <property type="entry name" value="Type_1_exporter"/>
</dbReference>
<evidence type="ECO:0000256" key="8">
    <source>
        <dbReference type="SAM" id="SignalP"/>
    </source>
</evidence>
<dbReference type="InterPro" id="IPR027417">
    <property type="entry name" value="P-loop_NTPase"/>
</dbReference>
<dbReference type="Gene3D" id="3.40.50.300">
    <property type="entry name" value="P-loop containing nucleotide triphosphate hydrolases"/>
    <property type="match status" value="1"/>
</dbReference>
<evidence type="ECO:0000256" key="6">
    <source>
        <dbReference type="ARBA" id="ARBA00023136"/>
    </source>
</evidence>
<evidence type="ECO:0000256" key="7">
    <source>
        <dbReference type="SAM" id="Phobius"/>
    </source>
</evidence>
<dbReference type="PROSITE" id="PS50929">
    <property type="entry name" value="ABC_TM1F"/>
    <property type="match status" value="1"/>
</dbReference>
<comment type="subcellular location">
    <subcellularLocation>
        <location evidence="1">Cell membrane</location>
        <topology evidence="1">Multi-pass membrane protein</topology>
    </subcellularLocation>
</comment>
<dbReference type="CDD" id="cd18552">
    <property type="entry name" value="ABC_6TM_MsbA_like"/>
    <property type="match status" value="1"/>
</dbReference>
<dbReference type="InterPro" id="IPR036640">
    <property type="entry name" value="ABC1_TM_sf"/>
</dbReference>
<organism evidence="11 12">
    <name type="scientific">Denitrovibrio acetiphilus (strain DSM 12809 / NBRC 114555 / N2460)</name>
    <dbReference type="NCBI Taxonomy" id="522772"/>
    <lineage>
        <taxon>Bacteria</taxon>
        <taxon>Pseudomonadati</taxon>
        <taxon>Deferribacterota</taxon>
        <taxon>Deferribacteres</taxon>
        <taxon>Deferribacterales</taxon>
        <taxon>Geovibrionaceae</taxon>
        <taxon>Denitrovibrio</taxon>
    </lineage>
</organism>
<feature type="chain" id="PRO_5003058263" evidence="8">
    <location>
        <begin position="31"/>
        <end position="577"/>
    </location>
</feature>
<dbReference type="PANTHER" id="PTHR43394:SF1">
    <property type="entry name" value="ATP-BINDING CASSETTE SUB-FAMILY B MEMBER 10, MITOCHONDRIAL"/>
    <property type="match status" value="1"/>
</dbReference>
<keyword evidence="5 7" id="KW-1133">Transmembrane helix</keyword>
<evidence type="ECO:0000256" key="1">
    <source>
        <dbReference type="ARBA" id="ARBA00004651"/>
    </source>
</evidence>
<evidence type="ECO:0000259" key="10">
    <source>
        <dbReference type="PROSITE" id="PS50929"/>
    </source>
</evidence>
<evidence type="ECO:0000313" key="12">
    <source>
        <dbReference type="Proteomes" id="UP000002012"/>
    </source>
</evidence>
<dbReference type="KEGG" id="dap:Dacet_0118"/>
<dbReference type="InParanoid" id="D4H1U7"/>
<dbReference type="InterPro" id="IPR003439">
    <property type="entry name" value="ABC_transporter-like_ATP-bd"/>
</dbReference>
<proteinExistence type="predicted"/>
<dbReference type="AlphaFoldDB" id="D4H1U7"/>
<accession>D4H1U7</accession>
<keyword evidence="2 7" id="KW-0812">Transmembrane</keyword>
<reference evidence="11 12" key="1">
    <citation type="journal article" date="2010" name="Stand. Genomic Sci.">
        <title>Complete genome sequence of Denitrovibrio acetiphilus type strain (N2460).</title>
        <authorList>
            <person name="Kiss H."/>
            <person name="Lang E."/>
            <person name="Lapidus A."/>
            <person name="Copeland A."/>
            <person name="Nolan M."/>
            <person name="Glavina Del Rio T."/>
            <person name="Chen F."/>
            <person name="Lucas S."/>
            <person name="Tice H."/>
            <person name="Cheng J.F."/>
            <person name="Han C."/>
            <person name="Goodwin L."/>
            <person name="Pitluck S."/>
            <person name="Liolios K."/>
            <person name="Pati A."/>
            <person name="Ivanova N."/>
            <person name="Mavromatis K."/>
            <person name="Chen A."/>
            <person name="Palaniappan K."/>
            <person name="Land M."/>
            <person name="Hauser L."/>
            <person name="Chang Y.J."/>
            <person name="Jeffries C.D."/>
            <person name="Detter J.C."/>
            <person name="Brettin T."/>
            <person name="Spring S."/>
            <person name="Rohde M."/>
            <person name="Goker M."/>
            <person name="Woyke T."/>
            <person name="Bristow J."/>
            <person name="Eisen J.A."/>
            <person name="Markowitz V."/>
            <person name="Hugenholtz P."/>
            <person name="Kyrpides N.C."/>
            <person name="Klenk H.P."/>
        </authorList>
    </citation>
    <scope>NUCLEOTIDE SEQUENCE [LARGE SCALE GENOMIC DNA]</scope>
    <source>
        <strain evidence="12">DSM 12809 / NBRC 114555 / N2460</strain>
    </source>
</reference>
<dbReference type="OrthoDB" id="9806127at2"/>
<dbReference type="InterPro" id="IPR011527">
    <property type="entry name" value="ABC1_TM_dom"/>
</dbReference>
<keyword evidence="4" id="KW-0067">ATP-binding</keyword>
<evidence type="ECO:0000313" key="11">
    <source>
        <dbReference type="EMBL" id="ADD66924.1"/>
    </source>
</evidence>
<feature type="transmembrane region" description="Helical" evidence="7">
    <location>
        <begin position="125"/>
        <end position="150"/>
    </location>
</feature>
<name>D4H1U7_DENA2</name>
<dbReference type="Pfam" id="PF00664">
    <property type="entry name" value="ABC_membrane"/>
    <property type="match status" value="1"/>
</dbReference>
<feature type="signal peptide" evidence="8">
    <location>
        <begin position="1"/>
        <end position="30"/>
    </location>
</feature>
<dbReference type="GO" id="GO:0015421">
    <property type="term" value="F:ABC-type oligopeptide transporter activity"/>
    <property type="evidence" value="ECO:0007669"/>
    <property type="project" value="TreeGrafter"/>
</dbReference>
<dbReference type="InterPro" id="IPR003593">
    <property type="entry name" value="AAA+_ATPase"/>
</dbReference>
<dbReference type="SMART" id="SM00382">
    <property type="entry name" value="AAA"/>
    <property type="match status" value="1"/>
</dbReference>
<evidence type="ECO:0000256" key="5">
    <source>
        <dbReference type="ARBA" id="ARBA00022989"/>
    </source>
</evidence>
<evidence type="ECO:0000256" key="2">
    <source>
        <dbReference type="ARBA" id="ARBA00022692"/>
    </source>
</evidence>
<dbReference type="RefSeq" id="WP_013009472.1">
    <property type="nucleotide sequence ID" value="NC_013943.1"/>
</dbReference>
<feature type="domain" description="ABC transmembrane type-1" evidence="10">
    <location>
        <begin position="19"/>
        <end position="300"/>
    </location>
</feature>
<dbReference type="STRING" id="522772.Dacet_0118"/>
<gene>
    <name evidence="11" type="ordered locus">Dacet_0118</name>
</gene>
<feature type="transmembrane region" description="Helical" evidence="7">
    <location>
        <begin position="54"/>
        <end position="72"/>
    </location>
</feature>
<dbReference type="GO" id="GO:0005886">
    <property type="term" value="C:plasma membrane"/>
    <property type="evidence" value="ECO:0007669"/>
    <property type="project" value="UniProtKB-SubCell"/>
</dbReference>
<keyword evidence="6 7" id="KW-0472">Membrane</keyword>
<dbReference type="GO" id="GO:0016887">
    <property type="term" value="F:ATP hydrolysis activity"/>
    <property type="evidence" value="ECO:0007669"/>
    <property type="project" value="InterPro"/>
</dbReference>
<feature type="domain" description="ABC transporter" evidence="9">
    <location>
        <begin position="334"/>
        <end position="569"/>
    </location>
</feature>
<evidence type="ECO:0000256" key="3">
    <source>
        <dbReference type="ARBA" id="ARBA00022741"/>
    </source>
</evidence>
<dbReference type="PaxDb" id="522772-Dacet_0118"/>